<gene>
    <name evidence="4" type="ORF">SNAT2548_LOCUS26630</name>
</gene>
<reference evidence="4" key="1">
    <citation type="submission" date="2021-02" db="EMBL/GenBank/DDBJ databases">
        <authorList>
            <person name="Dougan E. K."/>
            <person name="Rhodes N."/>
            <person name="Thang M."/>
            <person name="Chan C."/>
        </authorList>
    </citation>
    <scope>NUCLEOTIDE SEQUENCE</scope>
</reference>
<feature type="repeat" description="ANK" evidence="3">
    <location>
        <begin position="72"/>
        <end position="104"/>
    </location>
</feature>
<accession>A0A812SHB4</accession>
<keyword evidence="5" id="KW-1185">Reference proteome</keyword>
<keyword evidence="1" id="KW-0677">Repeat</keyword>
<dbReference type="GO" id="GO:0085020">
    <property type="term" value="P:protein K6-linked ubiquitination"/>
    <property type="evidence" value="ECO:0007669"/>
    <property type="project" value="TreeGrafter"/>
</dbReference>
<dbReference type="OrthoDB" id="408226at2759"/>
<dbReference type="Pfam" id="PF12796">
    <property type="entry name" value="Ank_2"/>
    <property type="match status" value="1"/>
</dbReference>
<dbReference type="PANTHER" id="PTHR24171:SF8">
    <property type="entry name" value="BRCA1-ASSOCIATED RING DOMAIN PROTEIN 1"/>
    <property type="match status" value="1"/>
</dbReference>
<dbReference type="SUPFAM" id="SSF48403">
    <property type="entry name" value="Ankyrin repeat"/>
    <property type="match status" value="1"/>
</dbReference>
<evidence type="ECO:0000313" key="5">
    <source>
        <dbReference type="Proteomes" id="UP000604046"/>
    </source>
</evidence>
<dbReference type="SMART" id="SM00248">
    <property type="entry name" value="ANK"/>
    <property type="match status" value="2"/>
</dbReference>
<keyword evidence="2 3" id="KW-0040">ANK repeat</keyword>
<name>A0A812SHB4_9DINO</name>
<evidence type="ECO:0000256" key="3">
    <source>
        <dbReference type="PROSITE-ProRule" id="PRU00023"/>
    </source>
</evidence>
<dbReference type="AlphaFoldDB" id="A0A812SHB4"/>
<dbReference type="InterPro" id="IPR002110">
    <property type="entry name" value="Ankyrin_rpt"/>
</dbReference>
<dbReference type="EMBL" id="CAJNDS010002435">
    <property type="protein sequence ID" value="CAE7473897.1"/>
    <property type="molecule type" value="Genomic_DNA"/>
</dbReference>
<proteinExistence type="predicted"/>
<sequence length="496" mass="53813">MGTARGFRRIHPRPSPSPADCTGLTLASGACAAESAAANVFELLHEAVRRKDLDGTRQALDFGADVTSRDPFGWTALHIAASKGAVEICALLLRSGARVTDACRVSVWPGQSFTPIDIAARSIRSSSHLELWREALFHQSRKQRTIDAGQQQAASLLLSLAGAPQPGTTAECWQGGFSYELCCLRSRGQNANCFPSDSGFEETRCCSGMLEGVLATQTGAISQSAGTSWLGVRSCAERAKEEAANEPSDESVAGNALLTTLTCIATLPSVDIVLDTFLGGGFSCKAVAEGLSASKARRRPPMVVGFERHQDKIDEALSQVKQVPLLPRKPPRVADICAEEGEGVPLSNSYKEKLYKYQELILEAVRQPPGPDEEPPQIVFAHGATLVHKPLQGYAWNAVDIACQHLAPVDLVIIDQDSADVTKEWLIIETVCRPRLVALFNVNIHGGGSWIKNRLEILDNWQLEAKGVIKLGRVPWQSMAEVRRLRAWVIFSNLME</sequence>
<organism evidence="4 5">
    <name type="scientific">Symbiodinium natans</name>
    <dbReference type="NCBI Taxonomy" id="878477"/>
    <lineage>
        <taxon>Eukaryota</taxon>
        <taxon>Sar</taxon>
        <taxon>Alveolata</taxon>
        <taxon>Dinophyceae</taxon>
        <taxon>Suessiales</taxon>
        <taxon>Symbiodiniaceae</taxon>
        <taxon>Symbiodinium</taxon>
    </lineage>
</organism>
<evidence type="ECO:0000256" key="2">
    <source>
        <dbReference type="ARBA" id="ARBA00023043"/>
    </source>
</evidence>
<evidence type="ECO:0000256" key="1">
    <source>
        <dbReference type="ARBA" id="ARBA00022737"/>
    </source>
</evidence>
<dbReference type="PANTHER" id="PTHR24171">
    <property type="entry name" value="ANKYRIN REPEAT DOMAIN-CONTAINING PROTEIN 39-RELATED"/>
    <property type="match status" value="1"/>
</dbReference>
<dbReference type="PROSITE" id="PS51257">
    <property type="entry name" value="PROKAR_LIPOPROTEIN"/>
    <property type="match status" value="1"/>
</dbReference>
<dbReference type="Gene3D" id="1.25.40.20">
    <property type="entry name" value="Ankyrin repeat-containing domain"/>
    <property type="match status" value="1"/>
</dbReference>
<evidence type="ECO:0000313" key="4">
    <source>
        <dbReference type="EMBL" id="CAE7473897.1"/>
    </source>
</evidence>
<dbReference type="Proteomes" id="UP000604046">
    <property type="component" value="Unassembled WGS sequence"/>
</dbReference>
<protein>
    <submittedName>
        <fullName evidence="4">Uncharacterized protein</fullName>
    </submittedName>
</protein>
<dbReference type="InterPro" id="IPR036770">
    <property type="entry name" value="Ankyrin_rpt-contain_sf"/>
</dbReference>
<dbReference type="GO" id="GO:0004842">
    <property type="term" value="F:ubiquitin-protein transferase activity"/>
    <property type="evidence" value="ECO:0007669"/>
    <property type="project" value="TreeGrafter"/>
</dbReference>
<dbReference type="PROSITE" id="PS50297">
    <property type="entry name" value="ANK_REP_REGION"/>
    <property type="match status" value="1"/>
</dbReference>
<dbReference type="PROSITE" id="PS50088">
    <property type="entry name" value="ANK_REPEAT"/>
    <property type="match status" value="1"/>
</dbReference>
<comment type="caution">
    <text evidence="4">The sequence shown here is derived from an EMBL/GenBank/DDBJ whole genome shotgun (WGS) entry which is preliminary data.</text>
</comment>